<dbReference type="EMBL" id="JAELXT010000009">
    <property type="protein sequence ID" value="MBJ6126033.1"/>
    <property type="molecule type" value="Genomic_DNA"/>
</dbReference>
<gene>
    <name evidence="1" type="ORF">JAO75_11515</name>
</gene>
<sequence>MNVQTRLEANAILDRLVADGSTFLRNDARRLIELIPVTQPSRFALKGIFKGPRPSIRGHSPGHGDVELKEEAKEKKITLNVPASHKIGGYVVIHTPGSINIELMWAETKADQTGLSCLLVYDGPTKEPEELRIAAQRSLSLLFLTLNYVSYVPWKQPGPT</sequence>
<proteinExistence type="predicted"/>
<evidence type="ECO:0000313" key="1">
    <source>
        <dbReference type="EMBL" id="MBJ6126033.1"/>
    </source>
</evidence>
<accession>A0ABS0Y2A4</accession>
<comment type="caution">
    <text evidence="1">The sequence shown here is derived from an EMBL/GenBank/DDBJ whole genome shotgun (WGS) entry which is preliminary data.</text>
</comment>
<name>A0ABS0Y2A4_9HYPH</name>
<evidence type="ECO:0000313" key="2">
    <source>
        <dbReference type="Proteomes" id="UP000620670"/>
    </source>
</evidence>
<dbReference type="RefSeq" id="WP_199049283.1">
    <property type="nucleotide sequence ID" value="NZ_JAELXT010000009.1"/>
</dbReference>
<dbReference type="Proteomes" id="UP000620670">
    <property type="component" value="Unassembled WGS sequence"/>
</dbReference>
<organism evidence="1 2">
    <name type="scientific">Microvirga splendida</name>
    <dbReference type="NCBI Taxonomy" id="2795727"/>
    <lineage>
        <taxon>Bacteria</taxon>
        <taxon>Pseudomonadati</taxon>
        <taxon>Pseudomonadota</taxon>
        <taxon>Alphaproteobacteria</taxon>
        <taxon>Hyphomicrobiales</taxon>
        <taxon>Methylobacteriaceae</taxon>
        <taxon>Microvirga</taxon>
    </lineage>
</organism>
<keyword evidence="2" id="KW-1185">Reference proteome</keyword>
<reference evidence="2" key="1">
    <citation type="submission" date="2020-12" db="EMBL/GenBank/DDBJ databases">
        <title>Hymenobacter sp.</title>
        <authorList>
            <person name="Kim M.K."/>
        </authorList>
    </citation>
    <scope>NUCLEOTIDE SEQUENCE [LARGE SCALE GENOMIC DNA]</scope>
    <source>
        <strain evidence="2">BT325</strain>
    </source>
</reference>
<protein>
    <submittedName>
        <fullName evidence="1">Uncharacterized protein</fullName>
    </submittedName>
</protein>